<dbReference type="SUPFAM" id="SSF52058">
    <property type="entry name" value="L domain-like"/>
    <property type="match status" value="1"/>
</dbReference>
<protein>
    <submittedName>
        <fullName evidence="4">Scribble-like protein</fullName>
    </submittedName>
</protein>
<name>A0A2P6TJ05_CHLSO</name>
<evidence type="ECO:0000313" key="5">
    <source>
        <dbReference type="Proteomes" id="UP000239899"/>
    </source>
</evidence>
<keyword evidence="2" id="KW-0433">Leucine-rich repeat</keyword>
<sequence>MASGTVAQALEALLAQTPQLRCLDLGAGWGAHRVLFQLGALPDCLARCRHLTRLVLQDEGLSELPAGDYLTGLRELSLAKNNFTHLPPALSTATALEHLDFKGLDASCLPDDALDILCSLPRLKKLWLSSIPVEWQHRLPHVQQWERIEFLCESGV</sequence>
<proteinExistence type="predicted"/>
<dbReference type="Proteomes" id="UP000239899">
    <property type="component" value="Unassembled WGS sequence"/>
</dbReference>
<keyword evidence="3" id="KW-0677">Repeat</keyword>
<dbReference type="EMBL" id="LHPG02000014">
    <property type="protein sequence ID" value="PRW39226.1"/>
    <property type="molecule type" value="Genomic_DNA"/>
</dbReference>
<reference evidence="4 5" key="1">
    <citation type="journal article" date="2018" name="Plant J.">
        <title>Genome sequences of Chlorella sorokiniana UTEX 1602 and Micractinium conductrix SAG 241.80: implications to maltose excretion by a green alga.</title>
        <authorList>
            <person name="Arriola M.B."/>
            <person name="Velmurugan N."/>
            <person name="Zhang Y."/>
            <person name="Plunkett M.H."/>
            <person name="Hondzo H."/>
            <person name="Barney B.M."/>
        </authorList>
    </citation>
    <scope>NUCLEOTIDE SEQUENCE [LARGE SCALE GENOMIC DNA]</scope>
    <source>
        <strain evidence="5">UTEX 1602</strain>
    </source>
</reference>
<dbReference type="STRING" id="3076.A0A2P6TJ05"/>
<dbReference type="Gene3D" id="3.80.10.10">
    <property type="entry name" value="Ribonuclease Inhibitor"/>
    <property type="match status" value="1"/>
</dbReference>
<dbReference type="InterPro" id="IPR032675">
    <property type="entry name" value="LRR_dom_sf"/>
</dbReference>
<dbReference type="OrthoDB" id="660555at2759"/>
<dbReference type="PANTHER" id="PTHR48051:SF54">
    <property type="entry name" value="LEUCINE-RICH REPEAT-CONTAINING PROTEIN"/>
    <property type="match status" value="1"/>
</dbReference>
<dbReference type="InterPro" id="IPR050216">
    <property type="entry name" value="LRR_domain-containing"/>
</dbReference>
<dbReference type="PANTHER" id="PTHR48051">
    <property type="match status" value="1"/>
</dbReference>
<organism evidence="4 5">
    <name type="scientific">Chlorella sorokiniana</name>
    <name type="common">Freshwater green alga</name>
    <dbReference type="NCBI Taxonomy" id="3076"/>
    <lineage>
        <taxon>Eukaryota</taxon>
        <taxon>Viridiplantae</taxon>
        <taxon>Chlorophyta</taxon>
        <taxon>core chlorophytes</taxon>
        <taxon>Trebouxiophyceae</taxon>
        <taxon>Chlorellales</taxon>
        <taxon>Chlorellaceae</taxon>
        <taxon>Chlorella clade</taxon>
        <taxon>Chlorella</taxon>
    </lineage>
</organism>
<evidence type="ECO:0000256" key="3">
    <source>
        <dbReference type="ARBA" id="ARBA00022737"/>
    </source>
</evidence>
<evidence type="ECO:0000313" key="4">
    <source>
        <dbReference type="EMBL" id="PRW39226.1"/>
    </source>
</evidence>
<keyword evidence="5" id="KW-1185">Reference proteome</keyword>
<accession>A0A2P6TJ05</accession>
<comment type="subcellular location">
    <subcellularLocation>
        <location evidence="1">Cytoplasm</location>
        <location evidence="1">Cytoskeleton</location>
        <location evidence="1">Cilium axoneme</location>
    </subcellularLocation>
</comment>
<dbReference type="GO" id="GO:0005930">
    <property type="term" value="C:axoneme"/>
    <property type="evidence" value="ECO:0007669"/>
    <property type="project" value="UniProtKB-SubCell"/>
</dbReference>
<comment type="caution">
    <text evidence="4">The sequence shown here is derived from an EMBL/GenBank/DDBJ whole genome shotgun (WGS) entry which is preliminary data.</text>
</comment>
<gene>
    <name evidence="4" type="ORF">C2E21_7157</name>
</gene>
<dbReference type="AlphaFoldDB" id="A0A2P6TJ05"/>
<evidence type="ECO:0000256" key="1">
    <source>
        <dbReference type="ARBA" id="ARBA00004430"/>
    </source>
</evidence>
<evidence type="ECO:0000256" key="2">
    <source>
        <dbReference type="ARBA" id="ARBA00022614"/>
    </source>
</evidence>